<reference evidence="4 5" key="1">
    <citation type="submission" date="2019-05" db="EMBL/GenBank/DDBJ databases">
        <title>Another draft genome of Portunus trituberculatus and its Hox gene families provides insights of decapod evolution.</title>
        <authorList>
            <person name="Jeong J.-H."/>
            <person name="Song I."/>
            <person name="Kim S."/>
            <person name="Choi T."/>
            <person name="Kim D."/>
            <person name="Ryu S."/>
            <person name="Kim W."/>
        </authorList>
    </citation>
    <scope>NUCLEOTIDE SEQUENCE [LARGE SCALE GENOMIC DNA]</scope>
    <source>
        <tissue evidence="4">Muscle</tissue>
    </source>
</reference>
<keyword evidence="2" id="KW-0812">Transmembrane</keyword>
<dbReference type="Proteomes" id="UP000324222">
    <property type="component" value="Unassembled WGS sequence"/>
</dbReference>
<feature type="transmembrane region" description="Helical" evidence="2">
    <location>
        <begin position="64"/>
        <end position="84"/>
    </location>
</feature>
<keyword evidence="2" id="KW-0472">Membrane</keyword>
<feature type="signal peptide" evidence="3">
    <location>
        <begin position="1"/>
        <end position="15"/>
    </location>
</feature>
<dbReference type="EMBL" id="VSRR010000812">
    <property type="protein sequence ID" value="MPC19875.1"/>
    <property type="molecule type" value="Genomic_DNA"/>
</dbReference>
<dbReference type="AlphaFoldDB" id="A0A5B7DFN8"/>
<keyword evidence="5" id="KW-1185">Reference proteome</keyword>
<evidence type="ECO:0000313" key="4">
    <source>
        <dbReference type="EMBL" id="MPC19875.1"/>
    </source>
</evidence>
<evidence type="ECO:0000256" key="2">
    <source>
        <dbReference type="SAM" id="Phobius"/>
    </source>
</evidence>
<keyword evidence="3" id="KW-0732">Signal</keyword>
<name>A0A5B7DFN8_PORTR</name>
<accession>A0A5B7DFN8</accession>
<organism evidence="4 5">
    <name type="scientific">Portunus trituberculatus</name>
    <name type="common">Swimming crab</name>
    <name type="synonym">Neptunus trituberculatus</name>
    <dbReference type="NCBI Taxonomy" id="210409"/>
    <lineage>
        <taxon>Eukaryota</taxon>
        <taxon>Metazoa</taxon>
        <taxon>Ecdysozoa</taxon>
        <taxon>Arthropoda</taxon>
        <taxon>Crustacea</taxon>
        <taxon>Multicrustacea</taxon>
        <taxon>Malacostraca</taxon>
        <taxon>Eumalacostraca</taxon>
        <taxon>Eucarida</taxon>
        <taxon>Decapoda</taxon>
        <taxon>Pleocyemata</taxon>
        <taxon>Brachyura</taxon>
        <taxon>Eubrachyura</taxon>
        <taxon>Portunoidea</taxon>
        <taxon>Portunidae</taxon>
        <taxon>Portuninae</taxon>
        <taxon>Portunus</taxon>
    </lineage>
</organism>
<gene>
    <name evidence="4" type="ORF">E2C01_012806</name>
</gene>
<feature type="region of interest" description="Disordered" evidence="1">
    <location>
        <begin position="104"/>
        <end position="124"/>
    </location>
</feature>
<comment type="caution">
    <text evidence="4">The sequence shown here is derived from an EMBL/GenBank/DDBJ whole genome shotgun (WGS) entry which is preliminary data.</text>
</comment>
<evidence type="ECO:0008006" key="6">
    <source>
        <dbReference type="Google" id="ProtNLM"/>
    </source>
</evidence>
<evidence type="ECO:0000256" key="1">
    <source>
        <dbReference type="SAM" id="MobiDB-lite"/>
    </source>
</evidence>
<evidence type="ECO:0000313" key="5">
    <source>
        <dbReference type="Proteomes" id="UP000324222"/>
    </source>
</evidence>
<sequence>MMVLVVAAMASLVLMVTMVHDLYRRGMRRAPYYTRTPPDTPHTTTNILHTQTHKLTSCGEMEEVRVVVVLVMVVVVMVAAEGLWEGREGVGAYVPVVVALLGGKGKGGGRLSTPSRRGSRQYNSGLPRNACHNLRRFIATLSIEACCSW</sequence>
<protein>
    <recommendedName>
        <fullName evidence="6">Secreted protein</fullName>
    </recommendedName>
</protein>
<proteinExistence type="predicted"/>
<keyword evidence="2" id="KW-1133">Transmembrane helix</keyword>
<evidence type="ECO:0000256" key="3">
    <source>
        <dbReference type="SAM" id="SignalP"/>
    </source>
</evidence>
<feature type="chain" id="PRO_5022783385" description="Secreted protein" evidence="3">
    <location>
        <begin position="16"/>
        <end position="149"/>
    </location>
</feature>
<feature type="compositionally biased region" description="Polar residues" evidence="1">
    <location>
        <begin position="112"/>
        <end position="124"/>
    </location>
</feature>